<dbReference type="InterPro" id="IPR039361">
    <property type="entry name" value="Cyclin"/>
</dbReference>
<dbReference type="AlphaFoldDB" id="A0A7S4RL18"/>
<proteinExistence type="inferred from homology"/>
<evidence type="ECO:0000313" key="5">
    <source>
        <dbReference type="EMBL" id="CAE4617581.1"/>
    </source>
</evidence>
<evidence type="ECO:0000256" key="1">
    <source>
        <dbReference type="ARBA" id="ARBA00023127"/>
    </source>
</evidence>
<evidence type="ECO:0000256" key="3">
    <source>
        <dbReference type="SAM" id="MobiDB-lite"/>
    </source>
</evidence>
<accession>A0A7S4RL18</accession>
<dbReference type="Pfam" id="PF02984">
    <property type="entry name" value="Cyclin_C"/>
    <property type="match status" value="1"/>
</dbReference>
<feature type="compositionally biased region" description="Basic and acidic residues" evidence="3">
    <location>
        <begin position="284"/>
        <end position="293"/>
    </location>
</feature>
<keyword evidence="1 2" id="KW-0195">Cyclin</keyword>
<dbReference type="InterPro" id="IPR006671">
    <property type="entry name" value="Cyclin_N"/>
</dbReference>
<organism evidence="5">
    <name type="scientific">Ditylum brightwellii</name>
    <dbReference type="NCBI Taxonomy" id="49249"/>
    <lineage>
        <taxon>Eukaryota</taxon>
        <taxon>Sar</taxon>
        <taxon>Stramenopiles</taxon>
        <taxon>Ochrophyta</taxon>
        <taxon>Bacillariophyta</taxon>
        <taxon>Mediophyceae</taxon>
        <taxon>Lithodesmiophycidae</taxon>
        <taxon>Lithodesmiales</taxon>
        <taxon>Lithodesmiaceae</taxon>
        <taxon>Ditylum</taxon>
    </lineage>
</organism>
<dbReference type="SUPFAM" id="SSF47954">
    <property type="entry name" value="Cyclin-like"/>
    <property type="match status" value="1"/>
</dbReference>
<sequence>MMDYDDIVIQLESMCRQEGTTYFAHDYLYEQPDQVVEGDNFGLQMPLHDRWFRSNRRSTTSLKRLDEGCRIKMSKWFYEVIDFCQFDRDTVCIAMSYLDRFLCTRAGIPALGNRKVFQLAAMSALYMAVKLFEKDFFEPEVIADLSRNSYTETDIVDMEMVILSALQWRVQPPTPLSFIRYFLALLPIKSEFDEEAKEMLLHLSRLHTEIAVNGYFFVTVKPSAIAVASILNSLDLMGESLMSFDLRNILMSEINKRSPLNPHEDEMKKIRAKLRRDYQKSYEIKIEKEEPHHSRPKTVSAKSKHVGAAWGNSPNSIVQGTTR</sequence>
<feature type="domain" description="Cyclin-like" evidence="4">
    <location>
        <begin position="75"/>
        <end position="164"/>
    </location>
</feature>
<dbReference type="PANTHER" id="PTHR10177">
    <property type="entry name" value="CYCLINS"/>
    <property type="match status" value="1"/>
</dbReference>
<dbReference type="InterPro" id="IPR004367">
    <property type="entry name" value="Cyclin_C-dom"/>
</dbReference>
<feature type="region of interest" description="Disordered" evidence="3">
    <location>
        <begin position="284"/>
        <end position="323"/>
    </location>
</feature>
<evidence type="ECO:0000256" key="2">
    <source>
        <dbReference type="RuleBase" id="RU000383"/>
    </source>
</evidence>
<dbReference type="FunFam" id="1.10.472.10:FF:000093">
    <property type="entry name" value="Predicted protein"/>
    <property type="match status" value="1"/>
</dbReference>
<dbReference type="InterPro" id="IPR013763">
    <property type="entry name" value="Cyclin-like_dom"/>
</dbReference>
<evidence type="ECO:0000259" key="4">
    <source>
        <dbReference type="SMART" id="SM00385"/>
    </source>
</evidence>
<feature type="compositionally biased region" description="Polar residues" evidence="3">
    <location>
        <begin position="312"/>
        <end position="323"/>
    </location>
</feature>
<dbReference type="Gene3D" id="1.10.472.10">
    <property type="entry name" value="Cyclin-like"/>
    <property type="match status" value="2"/>
</dbReference>
<protein>
    <recommendedName>
        <fullName evidence="4">Cyclin-like domain-containing protein</fullName>
    </recommendedName>
</protein>
<gene>
    <name evidence="5" type="ORF">DBRI00130_LOCUS20335</name>
</gene>
<reference evidence="5" key="1">
    <citation type="submission" date="2021-01" db="EMBL/GenBank/DDBJ databases">
        <authorList>
            <person name="Corre E."/>
            <person name="Pelletier E."/>
            <person name="Niang G."/>
            <person name="Scheremetjew M."/>
            <person name="Finn R."/>
            <person name="Kale V."/>
            <person name="Holt S."/>
            <person name="Cochrane G."/>
            <person name="Meng A."/>
            <person name="Brown T."/>
            <person name="Cohen L."/>
        </authorList>
    </citation>
    <scope>NUCLEOTIDE SEQUENCE</scope>
    <source>
        <strain evidence="5">GSO104</strain>
    </source>
</reference>
<dbReference type="SMART" id="SM00385">
    <property type="entry name" value="CYCLIN"/>
    <property type="match status" value="1"/>
</dbReference>
<dbReference type="EMBL" id="HBNS01025789">
    <property type="protein sequence ID" value="CAE4617581.1"/>
    <property type="molecule type" value="Transcribed_RNA"/>
</dbReference>
<dbReference type="Pfam" id="PF00134">
    <property type="entry name" value="Cyclin_N"/>
    <property type="match status" value="1"/>
</dbReference>
<name>A0A7S4RL18_9STRA</name>
<comment type="similarity">
    <text evidence="2">Belongs to the cyclin family.</text>
</comment>
<dbReference type="InterPro" id="IPR036915">
    <property type="entry name" value="Cyclin-like_sf"/>
</dbReference>